<evidence type="ECO:0000313" key="2">
    <source>
        <dbReference type="EMBL" id="EPC03238.1"/>
    </source>
</evidence>
<dbReference type="SUPFAM" id="SSF55729">
    <property type="entry name" value="Acyl-CoA N-acyltransferases (Nat)"/>
    <property type="match status" value="1"/>
</dbReference>
<dbReference type="InterPro" id="IPR000182">
    <property type="entry name" value="GNAT_dom"/>
</dbReference>
<dbReference type="GO" id="GO:0016747">
    <property type="term" value="F:acyltransferase activity, transferring groups other than amino-acyl groups"/>
    <property type="evidence" value="ECO:0007669"/>
    <property type="project" value="InterPro"/>
</dbReference>
<dbReference type="Pfam" id="PF13673">
    <property type="entry name" value="Acetyltransf_10"/>
    <property type="match status" value="1"/>
</dbReference>
<protein>
    <recommendedName>
        <fullName evidence="1">N-acetyltransferase domain-containing protein</fullName>
    </recommendedName>
</protein>
<evidence type="ECO:0000313" key="3">
    <source>
        <dbReference type="Proteomes" id="UP000014463"/>
    </source>
</evidence>
<dbReference type="AlphaFoldDB" id="S2KRV5"/>
<dbReference type="EMBL" id="ASTJ01000022">
    <property type="protein sequence ID" value="EPC03238.1"/>
    <property type="molecule type" value="Genomic_DNA"/>
</dbReference>
<dbReference type="OrthoDB" id="7058170at2"/>
<name>S2KRV5_LITA3</name>
<dbReference type="eggNOG" id="COG0456">
    <property type="taxonomic scope" value="Bacteria"/>
</dbReference>
<organism evidence="2 3">
    <name type="scientific">Litchfieldella anticariensis (strain DSM 16096 / CECT 5854 / CIP 108499 / LMG 22089 / FP35)</name>
    <name type="common">Halomonas anticariensis</name>
    <dbReference type="NCBI Taxonomy" id="1121939"/>
    <lineage>
        <taxon>Bacteria</taxon>
        <taxon>Pseudomonadati</taxon>
        <taxon>Pseudomonadota</taxon>
        <taxon>Gammaproteobacteria</taxon>
        <taxon>Oceanospirillales</taxon>
        <taxon>Halomonadaceae</taxon>
        <taxon>Litchfieldella</taxon>
    </lineage>
</organism>
<accession>S2KRV5</accession>
<dbReference type="Proteomes" id="UP000014463">
    <property type="component" value="Unassembled WGS sequence"/>
</dbReference>
<dbReference type="InterPro" id="IPR016181">
    <property type="entry name" value="Acyl_CoA_acyltransferase"/>
</dbReference>
<keyword evidence="3" id="KW-1185">Reference proteome</keyword>
<dbReference type="CDD" id="cd04301">
    <property type="entry name" value="NAT_SF"/>
    <property type="match status" value="1"/>
</dbReference>
<sequence>MDYVILKQYDQVCSYVGEVSSIADKNKNSFGFLSASVYEQMASKGRLWVAVNKEKDLKGYLIFGGTMPTLKVFQIYVCDSVKGCGVGRLLINYLKEYATKNHYHTISARVASDLPANTFWEKVGFAIHRQVKGGEATKRTINIRGCSLESNDLLGGLVDDPSSLTPSRPILIRPVYALDLNLLLDIVKQRQGHEKVTRIMKVGFQGGFSICITPEFKRELERQSANFPTDPVLKLAEAFPELKAEGDIPSTADSLREIVFPHRSPNRKAAENDESDLIHLAYCVLSGVGGFVTREKALLRACDALKDKFNLAVISPDELIFDDGDTLDVSSPMNSDFSLSASIDTPEVRSFLQEFSAPEVVFDRLFSTSPVEDGGTVYEARLDGNLFGVYFFQKPIKSTKRTMAFLYVDESSPKAMAAIDHFLETALRYKSGFSYRLDLYIGQGQVLTEETLLRKGFFKAEGCFCKIICSLFLCSNNWGGFAREIKSLCGFSISNKFPSKKELSHTGVYFTDSTGQIKVLSWFDFETMISPRFILSYERECVLVPIRENYANGLIGNVTSQLSLLPSHDKILLLEKAYFRSSSKSSLFKKGRVVAFYISGYKSIQEIIGFARITYSDVVTIDEAVVKVDRQGVLSYEELVAQTDRSGKLHVFTFDNFLEFDRRIPFRQAKQLGVISNANLASPEKIGIAKLKILIEAAFDE</sequence>
<dbReference type="PATRIC" id="fig|1121939.11.peg.1659"/>
<reference evidence="2 3" key="1">
    <citation type="journal article" date="2013" name="Genome Announc.">
        <title>Draft genome sequence of the moderately halophilic gammaproteobacterium Halomonas anticariensis FP35.</title>
        <authorList>
            <person name="Tahrioui A."/>
            <person name="Quesada E."/>
            <person name="Llamas I."/>
        </authorList>
    </citation>
    <scope>NUCLEOTIDE SEQUENCE [LARGE SCALE GENOMIC DNA]</scope>
    <source>
        <strain evidence="3">DSM 16096 / CECT 5854 / LMG 22089 / FP35</strain>
    </source>
</reference>
<dbReference type="STRING" id="1121939.L861_23295"/>
<dbReference type="RefSeq" id="WP_016416161.1">
    <property type="nucleotide sequence ID" value="NZ_AUAB01000038.1"/>
</dbReference>
<comment type="caution">
    <text evidence="2">The sequence shown here is derived from an EMBL/GenBank/DDBJ whole genome shotgun (WGS) entry which is preliminary data.</text>
</comment>
<feature type="domain" description="N-acetyltransferase" evidence="1">
    <location>
        <begin position="4"/>
        <end position="144"/>
    </location>
</feature>
<dbReference type="Gene3D" id="3.40.630.30">
    <property type="match status" value="1"/>
</dbReference>
<dbReference type="PROSITE" id="PS51186">
    <property type="entry name" value="GNAT"/>
    <property type="match status" value="1"/>
</dbReference>
<gene>
    <name evidence="2" type="ORF">L861_23295</name>
</gene>
<evidence type="ECO:0000259" key="1">
    <source>
        <dbReference type="PROSITE" id="PS51186"/>
    </source>
</evidence>
<proteinExistence type="predicted"/>